<protein>
    <submittedName>
        <fullName evidence="9">Phage integrase</fullName>
    </submittedName>
</protein>
<evidence type="ECO:0000256" key="4">
    <source>
        <dbReference type="ARBA" id="ARBA00023172"/>
    </source>
</evidence>
<feature type="domain" description="Core-binding (CB)" evidence="8">
    <location>
        <begin position="74"/>
        <end position="157"/>
    </location>
</feature>
<evidence type="ECO:0000256" key="3">
    <source>
        <dbReference type="ARBA" id="ARBA00023125"/>
    </source>
</evidence>
<feature type="region of interest" description="Disordered" evidence="6">
    <location>
        <begin position="21"/>
        <end position="42"/>
    </location>
</feature>
<dbReference type="eggNOG" id="COG4974">
    <property type="taxonomic scope" value="Bacteria"/>
</dbReference>
<accession>A6GIZ2</accession>
<dbReference type="Gene3D" id="1.10.150.130">
    <property type="match status" value="1"/>
</dbReference>
<evidence type="ECO:0000259" key="8">
    <source>
        <dbReference type="PROSITE" id="PS51900"/>
    </source>
</evidence>
<feature type="compositionally biased region" description="Basic residues" evidence="6">
    <location>
        <begin position="25"/>
        <end position="35"/>
    </location>
</feature>
<name>A6GIZ2_9BACT</name>
<dbReference type="InterPro" id="IPR010998">
    <property type="entry name" value="Integrase_recombinase_N"/>
</dbReference>
<dbReference type="CDD" id="cd00796">
    <property type="entry name" value="INT_Rci_Hp1_C"/>
    <property type="match status" value="1"/>
</dbReference>
<dbReference type="GO" id="GO:0006310">
    <property type="term" value="P:DNA recombination"/>
    <property type="evidence" value="ECO:0007669"/>
    <property type="project" value="UniProtKB-KW"/>
</dbReference>
<dbReference type="GO" id="GO:0015074">
    <property type="term" value="P:DNA integration"/>
    <property type="evidence" value="ECO:0007669"/>
    <property type="project" value="UniProtKB-KW"/>
</dbReference>
<keyword evidence="3 5" id="KW-0238">DNA-binding</keyword>
<evidence type="ECO:0000256" key="6">
    <source>
        <dbReference type="SAM" id="MobiDB-lite"/>
    </source>
</evidence>
<dbReference type="InterPro" id="IPR011010">
    <property type="entry name" value="DNA_brk_join_enz"/>
</dbReference>
<dbReference type="STRING" id="391625.PPSIR1_39095"/>
<evidence type="ECO:0000256" key="1">
    <source>
        <dbReference type="ARBA" id="ARBA00008857"/>
    </source>
</evidence>
<sequence length="374" mass="42506">MTVKIRPYRNGGYEVDIMTRLPNGKSHRERRKSPHSSKAASLRWGRERERYLLVHGPMRRASGEDTAQPKKEVPTFAEFAPRYVEGQVKGNGAKPSHVESIERHLRIHILPAFGDKRLDELEQEDLERFKAKLGETRKNKTINNIQTTLSTLLKAAVAWKVIEEVPVEIKRLRVVRKKMDFFDFDEFARLREFAAKAPSDATDLAIVLLGGDAGLRAGEIRGLHWNSLDFQRNRLTVEWAEWRGQITTPKHDKIRVLPMTQRLQKALRQLPRDRKLVLAQPSGDPLTVGLLSKRLRRVEKRAGLRDKGPHTLRHTFCSHLAMRGIPARVIQQLAGHSSLVTTERYMHLSPGATTAAIAALEAPPPHQEIPKPGE</sequence>
<comment type="similarity">
    <text evidence="1">Belongs to the 'phage' integrase family.</text>
</comment>
<dbReference type="OrthoDB" id="9789256at2"/>
<dbReference type="AlphaFoldDB" id="A6GIZ2"/>
<comment type="caution">
    <text evidence="9">The sequence shown here is derived from an EMBL/GenBank/DDBJ whole genome shotgun (WGS) entry which is preliminary data.</text>
</comment>
<dbReference type="InterPro" id="IPR050090">
    <property type="entry name" value="Tyrosine_recombinase_XerCD"/>
</dbReference>
<evidence type="ECO:0000256" key="5">
    <source>
        <dbReference type="PROSITE-ProRule" id="PRU01248"/>
    </source>
</evidence>
<proteinExistence type="inferred from homology"/>
<dbReference type="PANTHER" id="PTHR30349:SF64">
    <property type="entry name" value="PROPHAGE INTEGRASE INTD-RELATED"/>
    <property type="match status" value="1"/>
</dbReference>
<dbReference type="Gene3D" id="1.10.443.10">
    <property type="entry name" value="Intergrase catalytic core"/>
    <property type="match status" value="1"/>
</dbReference>
<dbReference type="Pfam" id="PF00589">
    <property type="entry name" value="Phage_integrase"/>
    <property type="match status" value="1"/>
</dbReference>
<reference evidence="9 10" key="1">
    <citation type="submission" date="2007-06" db="EMBL/GenBank/DDBJ databases">
        <authorList>
            <person name="Shimkets L."/>
            <person name="Ferriera S."/>
            <person name="Johnson J."/>
            <person name="Kravitz S."/>
            <person name="Beeson K."/>
            <person name="Sutton G."/>
            <person name="Rogers Y.-H."/>
            <person name="Friedman R."/>
            <person name="Frazier M."/>
            <person name="Venter J.C."/>
        </authorList>
    </citation>
    <scope>NUCLEOTIDE SEQUENCE [LARGE SCALE GENOMIC DNA]</scope>
    <source>
        <strain evidence="9 10">SIR-1</strain>
    </source>
</reference>
<dbReference type="EMBL" id="ABCS01000146">
    <property type="protein sequence ID" value="EDM74148.1"/>
    <property type="molecule type" value="Genomic_DNA"/>
</dbReference>
<dbReference type="Proteomes" id="UP000005801">
    <property type="component" value="Unassembled WGS sequence"/>
</dbReference>
<organism evidence="9 10">
    <name type="scientific">Plesiocystis pacifica SIR-1</name>
    <dbReference type="NCBI Taxonomy" id="391625"/>
    <lineage>
        <taxon>Bacteria</taxon>
        <taxon>Pseudomonadati</taxon>
        <taxon>Myxococcota</taxon>
        <taxon>Polyangia</taxon>
        <taxon>Nannocystales</taxon>
        <taxon>Nannocystaceae</taxon>
        <taxon>Plesiocystis</taxon>
    </lineage>
</organism>
<dbReference type="RefSeq" id="WP_006976678.1">
    <property type="nucleotide sequence ID" value="NZ_ABCS01000146.1"/>
</dbReference>
<evidence type="ECO:0000259" key="7">
    <source>
        <dbReference type="PROSITE" id="PS51898"/>
    </source>
</evidence>
<feature type="domain" description="Tyr recombinase" evidence="7">
    <location>
        <begin position="177"/>
        <end position="358"/>
    </location>
</feature>
<dbReference type="InterPro" id="IPR044068">
    <property type="entry name" value="CB"/>
</dbReference>
<dbReference type="PROSITE" id="PS51900">
    <property type="entry name" value="CB"/>
    <property type="match status" value="1"/>
</dbReference>
<keyword evidence="10" id="KW-1185">Reference proteome</keyword>
<dbReference type="SUPFAM" id="SSF56349">
    <property type="entry name" value="DNA breaking-rejoining enzymes"/>
    <property type="match status" value="1"/>
</dbReference>
<evidence type="ECO:0000256" key="2">
    <source>
        <dbReference type="ARBA" id="ARBA00022908"/>
    </source>
</evidence>
<dbReference type="GO" id="GO:0003677">
    <property type="term" value="F:DNA binding"/>
    <property type="evidence" value="ECO:0007669"/>
    <property type="project" value="UniProtKB-UniRule"/>
</dbReference>
<keyword evidence="4" id="KW-0233">DNA recombination</keyword>
<dbReference type="InterPro" id="IPR013762">
    <property type="entry name" value="Integrase-like_cat_sf"/>
</dbReference>
<dbReference type="InterPro" id="IPR002104">
    <property type="entry name" value="Integrase_catalytic"/>
</dbReference>
<evidence type="ECO:0000313" key="9">
    <source>
        <dbReference type="EMBL" id="EDM74148.1"/>
    </source>
</evidence>
<dbReference type="PROSITE" id="PS51898">
    <property type="entry name" value="TYR_RECOMBINASE"/>
    <property type="match status" value="1"/>
</dbReference>
<evidence type="ECO:0000313" key="10">
    <source>
        <dbReference type="Proteomes" id="UP000005801"/>
    </source>
</evidence>
<gene>
    <name evidence="9" type="ORF">PPSIR1_39095</name>
</gene>
<keyword evidence="2" id="KW-0229">DNA integration</keyword>
<dbReference type="PANTHER" id="PTHR30349">
    <property type="entry name" value="PHAGE INTEGRASE-RELATED"/>
    <property type="match status" value="1"/>
</dbReference>